<organism evidence="1 2">
    <name type="scientific">Dactylosporangium salmoneum</name>
    <dbReference type="NCBI Taxonomy" id="53361"/>
    <lineage>
        <taxon>Bacteria</taxon>
        <taxon>Bacillati</taxon>
        <taxon>Actinomycetota</taxon>
        <taxon>Actinomycetes</taxon>
        <taxon>Micromonosporales</taxon>
        <taxon>Micromonosporaceae</taxon>
        <taxon>Dactylosporangium</taxon>
    </lineage>
</organism>
<sequence>MSRLLTAPIDWLLSLADEPPRRTSPQEASLWAELATELQLRRIAGRAAR</sequence>
<accession>A0ABP5SPG8</accession>
<reference evidence="2" key="1">
    <citation type="journal article" date="2019" name="Int. J. Syst. Evol. Microbiol.">
        <title>The Global Catalogue of Microorganisms (GCM) 10K type strain sequencing project: providing services to taxonomists for standard genome sequencing and annotation.</title>
        <authorList>
            <consortium name="The Broad Institute Genomics Platform"/>
            <consortium name="The Broad Institute Genome Sequencing Center for Infectious Disease"/>
            <person name="Wu L."/>
            <person name="Ma J."/>
        </authorList>
    </citation>
    <scope>NUCLEOTIDE SEQUENCE [LARGE SCALE GENOMIC DNA]</scope>
    <source>
        <strain evidence="2">JCM 3272</strain>
    </source>
</reference>
<keyword evidence="2" id="KW-1185">Reference proteome</keyword>
<comment type="caution">
    <text evidence="1">The sequence shown here is derived from an EMBL/GenBank/DDBJ whole genome shotgun (WGS) entry which is preliminary data.</text>
</comment>
<evidence type="ECO:0000313" key="2">
    <source>
        <dbReference type="Proteomes" id="UP001501444"/>
    </source>
</evidence>
<dbReference type="EMBL" id="BAAARV010000016">
    <property type="protein sequence ID" value="GAA2335905.1"/>
    <property type="molecule type" value="Genomic_DNA"/>
</dbReference>
<protein>
    <submittedName>
        <fullName evidence="1">Uncharacterized protein</fullName>
    </submittedName>
</protein>
<dbReference type="Proteomes" id="UP001501444">
    <property type="component" value="Unassembled WGS sequence"/>
</dbReference>
<gene>
    <name evidence="1" type="ORF">GCM10010170_016020</name>
</gene>
<name>A0ABP5SPG8_9ACTN</name>
<evidence type="ECO:0000313" key="1">
    <source>
        <dbReference type="EMBL" id="GAA2335905.1"/>
    </source>
</evidence>
<proteinExistence type="predicted"/>